<proteinExistence type="predicted"/>
<reference evidence="1 2" key="1">
    <citation type="submission" date="2015-07" db="EMBL/GenBank/DDBJ databases">
        <title>The genome of Dufourea novaeangliae.</title>
        <authorList>
            <person name="Pan H."/>
            <person name="Kapheim K."/>
        </authorList>
    </citation>
    <scope>NUCLEOTIDE SEQUENCE [LARGE SCALE GENOMIC DNA]</scope>
    <source>
        <strain evidence="1">0120121106</strain>
        <tissue evidence="1">Whole body</tissue>
    </source>
</reference>
<gene>
    <name evidence="1" type="ORF">WN55_00584</name>
</gene>
<dbReference type="EMBL" id="KQ434782">
    <property type="protein sequence ID" value="KZC04509.1"/>
    <property type="molecule type" value="Genomic_DNA"/>
</dbReference>
<organism evidence="1 2">
    <name type="scientific">Dufourea novaeangliae</name>
    <name type="common">Sweat bee</name>
    <dbReference type="NCBI Taxonomy" id="178035"/>
    <lineage>
        <taxon>Eukaryota</taxon>
        <taxon>Metazoa</taxon>
        <taxon>Ecdysozoa</taxon>
        <taxon>Arthropoda</taxon>
        <taxon>Hexapoda</taxon>
        <taxon>Insecta</taxon>
        <taxon>Pterygota</taxon>
        <taxon>Neoptera</taxon>
        <taxon>Endopterygota</taxon>
        <taxon>Hymenoptera</taxon>
        <taxon>Apocrita</taxon>
        <taxon>Aculeata</taxon>
        <taxon>Apoidea</taxon>
        <taxon>Anthophila</taxon>
        <taxon>Halictidae</taxon>
        <taxon>Rophitinae</taxon>
        <taxon>Dufourea</taxon>
    </lineage>
</organism>
<sequence>MILDIITTRNNDSFWCMQGESWKNPVGRDKNTPTVSPACRKRRLKGDTRDVFSPLLGFNAM</sequence>
<keyword evidence="2" id="KW-1185">Reference proteome</keyword>
<dbReference type="AlphaFoldDB" id="A0A154NXW6"/>
<accession>A0A154NXW6</accession>
<name>A0A154NXW6_DUFNO</name>
<protein>
    <submittedName>
        <fullName evidence="1">Uncharacterized protein</fullName>
    </submittedName>
</protein>
<evidence type="ECO:0000313" key="1">
    <source>
        <dbReference type="EMBL" id="KZC04509.1"/>
    </source>
</evidence>
<dbReference type="Proteomes" id="UP000076502">
    <property type="component" value="Unassembled WGS sequence"/>
</dbReference>
<evidence type="ECO:0000313" key="2">
    <source>
        <dbReference type="Proteomes" id="UP000076502"/>
    </source>
</evidence>